<dbReference type="AlphaFoldDB" id="A0AAD7BJA1"/>
<dbReference type="Proteomes" id="UP001221757">
    <property type="component" value="Unassembled WGS sequence"/>
</dbReference>
<sequence length="283" mass="31549">MDDPAAPYTREQGREFKRHKNLSSKSHGDSDIFLDVNQESYASLYQLLLVSLQCRDFLEVIKSDQDKKYRLTETLTKTCQDYSNVAMLSPKAKSYRNIKDSGTTIASTIVTAMRTLGIADLPPTMETGRCAVLAKVIGKALTDQRHHIKCQIFLTLAVNLEKDKEKVDIAKLTRLCIGTSSAKATAGLYQRIAFMREVAVEYKKGGGSATGKAGDDSKDDFWPVVDAKLLVLAQVTPEQRQLHFDMIYRDDLKKYGAVDNTIPVTPVKDLDAWLVSMNTAMSK</sequence>
<organism evidence="2 3">
    <name type="scientific">Mycena rosella</name>
    <name type="common">Pink bonnet</name>
    <name type="synonym">Agaricus rosellus</name>
    <dbReference type="NCBI Taxonomy" id="1033263"/>
    <lineage>
        <taxon>Eukaryota</taxon>
        <taxon>Fungi</taxon>
        <taxon>Dikarya</taxon>
        <taxon>Basidiomycota</taxon>
        <taxon>Agaricomycotina</taxon>
        <taxon>Agaricomycetes</taxon>
        <taxon>Agaricomycetidae</taxon>
        <taxon>Agaricales</taxon>
        <taxon>Marasmiineae</taxon>
        <taxon>Mycenaceae</taxon>
        <taxon>Mycena</taxon>
    </lineage>
</organism>
<dbReference type="EMBL" id="JARKIE010000640">
    <property type="protein sequence ID" value="KAJ7622955.1"/>
    <property type="molecule type" value="Genomic_DNA"/>
</dbReference>
<evidence type="ECO:0000313" key="3">
    <source>
        <dbReference type="Proteomes" id="UP001221757"/>
    </source>
</evidence>
<accession>A0AAD7BJA1</accession>
<evidence type="ECO:0000313" key="2">
    <source>
        <dbReference type="EMBL" id="KAJ7622955.1"/>
    </source>
</evidence>
<gene>
    <name evidence="2" type="ORF">B0H17DRAFT_1219130</name>
</gene>
<evidence type="ECO:0000256" key="1">
    <source>
        <dbReference type="SAM" id="MobiDB-lite"/>
    </source>
</evidence>
<reference evidence="2" key="1">
    <citation type="submission" date="2023-03" db="EMBL/GenBank/DDBJ databases">
        <title>Massive genome expansion in bonnet fungi (Mycena s.s.) driven by repeated elements and novel gene families across ecological guilds.</title>
        <authorList>
            <consortium name="Lawrence Berkeley National Laboratory"/>
            <person name="Harder C.B."/>
            <person name="Miyauchi S."/>
            <person name="Viragh M."/>
            <person name="Kuo A."/>
            <person name="Thoen E."/>
            <person name="Andreopoulos B."/>
            <person name="Lu D."/>
            <person name="Skrede I."/>
            <person name="Drula E."/>
            <person name="Henrissat B."/>
            <person name="Morin E."/>
            <person name="Kohler A."/>
            <person name="Barry K."/>
            <person name="LaButti K."/>
            <person name="Morin E."/>
            <person name="Salamov A."/>
            <person name="Lipzen A."/>
            <person name="Mereny Z."/>
            <person name="Hegedus B."/>
            <person name="Baldrian P."/>
            <person name="Stursova M."/>
            <person name="Weitz H."/>
            <person name="Taylor A."/>
            <person name="Grigoriev I.V."/>
            <person name="Nagy L.G."/>
            <person name="Martin F."/>
            <person name="Kauserud H."/>
        </authorList>
    </citation>
    <scope>NUCLEOTIDE SEQUENCE</scope>
    <source>
        <strain evidence="2">CBHHK067</strain>
    </source>
</reference>
<name>A0AAD7BJA1_MYCRO</name>
<feature type="region of interest" description="Disordered" evidence="1">
    <location>
        <begin position="1"/>
        <end position="26"/>
    </location>
</feature>
<protein>
    <submittedName>
        <fullName evidence="2">Uncharacterized protein</fullName>
    </submittedName>
</protein>
<keyword evidence="3" id="KW-1185">Reference proteome</keyword>
<proteinExistence type="predicted"/>
<comment type="caution">
    <text evidence="2">The sequence shown here is derived from an EMBL/GenBank/DDBJ whole genome shotgun (WGS) entry which is preliminary data.</text>
</comment>